<organism evidence="1 2">
    <name type="scientific">Lysobacter enzymogenes</name>
    <dbReference type="NCBI Taxonomy" id="69"/>
    <lineage>
        <taxon>Bacteria</taxon>
        <taxon>Pseudomonadati</taxon>
        <taxon>Pseudomonadota</taxon>
        <taxon>Gammaproteobacteria</taxon>
        <taxon>Lysobacterales</taxon>
        <taxon>Lysobacteraceae</taxon>
        <taxon>Lysobacter</taxon>
    </lineage>
</organism>
<dbReference type="Gene3D" id="1.10.390.10">
    <property type="entry name" value="Neutral Protease Domain 2"/>
    <property type="match status" value="1"/>
</dbReference>
<evidence type="ECO:0008006" key="3">
    <source>
        <dbReference type="Google" id="ProtNLM"/>
    </source>
</evidence>
<dbReference type="Proteomes" id="UP000218824">
    <property type="component" value="Chromosome"/>
</dbReference>
<evidence type="ECO:0000313" key="2">
    <source>
        <dbReference type="Proteomes" id="UP000218824"/>
    </source>
</evidence>
<protein>
    <recommendedName>
        <fullName evidence="3">Peptidase M61 catalytic domain-containing protein</fullName>
    </recommendedName>
</protein>
<dbReference type="KEGG" id="lem:LEN_4575"/>
<evidence type="ECO:0000313" key="1">
    <source>
        <dbReference type="EMBL" id="BAW00063.1"/>
    </source>
</evidence>
<name>A0AAU9B7Q1_LYSEN</name>
<reference evidence="1 2" key="1">
    <citation type="journal article" date="2017" name="DNA Res.">
        <title>Complete genome sequence and expression profile of the commercial lytic enzyme producer Lysobacter enzymogenes M497-1.</title>
        <authorList>
            <person name="Takami H."/>
            <person name="Toyoda A."/>
            <person name="Uchiyama I."/>
            <person name="Itoh T."/>
            <person name="Takaki Y."/>
            <person name="Arai W."/>
            <person name="Nishi S."/>
            <person name="Kawai M."/>
            <person name="Shinya K."/>
            <person name="Ikeda H."/>
        </authorList>
    </citation>
    <scope>NUCLEOTIDE SEQUENCE [LARGE SCALE GENOMIC DNA]</scope>
    <source>
        <strain evidence="1 2">M497-1</strain>
    </source>
</reference>
<dbReference type="AlphaFoldDB" id="A0AAU9B7Q1"/>
<proteinExistence type="predicted"/>
<dbReference type="EMBL" id="AP014940">
    <property type="protein sequence ID" value="BAW00063.1"/>
    <property type="molecule type" value="Genomic_DNA"/>
</dbReference>
<accession>A0AAU9B7Q1</accession>
<sequence>MPVAAQAQAPAAAVAANAASERVLRVGDGRLRVIVENPPDPARADQLQAWLAECVRAQLSAFGRFPLREATVRVRLVPRRGRDPSPVPWGQTVREDGVSVLLFVRDDAGSEELRADWTAVHELSHLFHPYLGDAGRWLAEGLASYYQNVLRARIGLLDGEEAWRRLDGGFRRGRDAGAGPRMDEIGWRRGATMRIYWAGAAFWLDADLALRRERGRSLNQVLAAYSQCCLRENSRATPEEFVAALDRAGGGGTIARAYARHAAMTGFPSLQADYAALGIDTDGEQLTFSPDPAKARLRAAIMGPRAAVAVRSSAVDGDD</sequence>
<gene>
    <name evidence="1" type="ORF">LEN_4575</name>
</gene>
<dbReference type="InterPro" id="IPR027268">
    <property type="entry name" value="Peptidase_M4/M1_CTD_sf"/>
</dbReference>